<dbReference type="Proteomes" id="UP001302126">
    <property type="component" value="Unassembled WGS sequence"/>
</dbReference>
<dbReference type="SMART" id="SM00066">
    <property type="entry name" value="GAL4"/>
    <property type="match status" value="1"/>
</dbReference>
<dbReference type="GO" id="GO:0000981">
    <property type="term" value="F:DNA-binding transcription factor activity, RNA polymerase II-specific"/>
    <property type="evidence" value="ECO:0007669"/>
    <property type="project" value="InterPro"/>
</dbReference>
<sequence>TKPSSSQSLTASKARRVRTGCFTCRDRHLKCDETTPRCIKCIKGDRECKYGVRLSWMDSNATVKNPPKLVSPAADWSVKFQDESREIASEYRGGLALYPKRRNLAGGSVSPVERYPNTDHAPQNVTPAGMGLHASSMVPTPDIFSSDHSAAGQRNPIKYLPDPRITGYHNSVGHPQPPSQAGGQGQINYDVQSSQNSFTLAALQHYHATKEDTGYQMRSRRDSDVSSVTSSLIPEGGPASDGGKRSPRHGSPDGLMTPLSDKTSSDREYLSTEDEIRFMQVFINDVAIWMDTLDKDKHFANMTPYLSLKSPMLLNAFLACGAKHISLKNPTQGESYYAEKARCYYDTSSSLLLRSLQNPDRDTDESAVCAVVLNVYEIMNEKPEQRMGHIAGARALIRERQWNAASTGLAAACFWLNVGMEVLSCLSFNWKTAWDPDEWGMDLEFTTWIVGSNGGSVVGSEDTGTSVGSGGGGAGLFEGTAGDEELWTQRMFFIVAKVVNFRASIPRFQEASPHDEQVRLQSRYAEWNRLKALLDAWNQKCPRSMRPYGYSHEPSTKSYFPNVWLISRPAVIGRLFYHTCMCLLYQMNPMNPHDTDENRVLQKHHGRQVCGIVAHTHDRGVASVAVRGLAVGGAVLDDRREQDEVMAIIDRIGRDSGWRLQKDVEKMKKAWGWEGSSAPTPLSTTLTSLPGMGSLTNGGGNIFGNGNNNSGNNSNSNSRTTSISVHGNSMTQFQPQTQAQPQQQEQQPSTPAPVLAAPIPTRPIVNPILVNAEFGLQGAPYQSWYMPPNNKPAAAPADGSGGVANQANNGHDTLGGLLRGGSWPN</sequence>
<feature type="compositionally biased region" description="Basic and acidic residues" evidence="7">
    <location>
        <begin position="211"/>
        <end position="224"/>
    </location>
</feature>
<evidence type="ECO:0000256" key="1">
    <source>
        <dbReference type="ARBA" id="ARBA00004123"/>
    </source>
</evidence>
<feature type="region of interest" description="Disordered" evidence="7">
    <location>
        <begin position="790"/>
        <end position="825"/>
    </location>
</feature>
<dbReference type="GO" id="GO:0045944">
    <property type="term" value="P:positive regulation of transcription by RNA polymerase II"/>
    <property type="evidence" value="ECO:0007669"/>
    <property type="project" value="TreeGrafter"/>
</dbReference>
<dbReference type="SUPFAM" id="SSF57701">
    <property type="entry name" value="Zn2/Cys6 DNA-binding domain"/>
    <property type="match status" value="1"/>
</dbReference>
<organism evidence="9 10">
    <name type="scientific">Podospora australis</name>
    <dbReference type="NCBI Taxonomy" id="1536484"/>
    <lineage>
        <taxon>Eukaryota</taxon>
        <taxon>Fungi</taxon>
        <taxon>Dikarya</taxon>
        <taxon>Ascomycota</taxon>
        <taxon>Pezizomycotina</taxon>
        <taxon>Sordariomycetes</taxon>
        <taxon>Sordariomycetidae</taxon>
        <taxon>Sordariales</taxon>
        <taxon>Podosporaceae</taxon>
        <taxon>Podospora</taxon>
    </lineage>
</organism>
<name>A0AAN6X2X9_9PEZI</name>
<comment type="subcellular location">
    <subcellularLocation>
        <location evidence="1">Nucleus</location>
    </subcellularLocation>
</comment>
<feature type="compositionally biased region" description="Low complexity" evidence="7">
    <location>
        <begin position="731"/>
        <end position="753"/>
    </location>
</feature>
<keyword evidence="10" id="KW-1185">Reference proteome</keyword>
<feature type="region of interest" description="Disordered" evidence="7">
    <location>
        <begin position="674"/>
        <end position="758"/>
    </location>
</feature>
<evidence type="ECO:0000313" key="9">
    <source>
        <dbReference type="EMBL" id="KAK4191915.1"/>
    </source>
</evidence>
<dbReference type="EMBL" id="MU864356">
    <property type="protein sequence ID" value="KAK4191915.1"/>
    <property type="molecule type" value="Genomic_DNA"/>
</dbReference>
<dbReference type="Gene3D" id="4.10.240.10">
    <property type="entry name" value="Zn(2)-C6 fungal-type DNA-binding domain"/>
    <property type="match status" value="1"/>
</dbReference>
<evidence type="ECO:0000256" key="5">
    <source>
        <dbReference type="ARBA" id="ARBA00023163"/>
    </source>
</evidence>
<feature type="domain" description="Zn(2)-C6 fungal-type" evidence="8">
    <location>
        <begin position="20"/>
        <end position="50"/>
    </location>
</feature>
<comment type="caution">
    <text evidence="9">The sequence shown here is derived from an EMBL/GenBank/DDBJ whole genome shotgun (WGS) entry which is preliminary data.</text>
</comment>
<evidence type="ECO:0000313" key="10">
    <source>
        <dbReference type="Proteomes" id="UP001302126"/>
    </source>
</evidence>
<dbReference type="CDD" id="cd12148">
    <property type="entry name" value="fungal_TF_MHR"/>
    <property type="match status" value="1"/>
</dbReference>
<dbReference type="GO" id="GO:0005634">
    <property type="term" value="C:nucleus"/>
    <property type="evidence" value="ECO:0007669"/>
    <property type="project" value="UniProtKB-SubCell"/>
</dbReference>
<dbReference type="CDD" id="cd00067">
    <property type="entry name" value="GAL4"/>
    <property type="match status" value="1"/>
</dbReference>
<evidence type="ECO:0000256" key="7">
    <source>
        <dbReference type="SAM" id="MobiDB-lite"/>
    </source>
</evidence>
<feature type="region of interest" description="Disordered" evidence="7">
    <location>
        <begin position="140"/>
        <end position="187"/>
    </location>
</feature>
<protein>
    <submittedName>
        <fullName evidence="9">Adhesion and hyphal regulator 1</fullName>
    </submittedName>
</protein>
<keyword evidence="2" id="KW-0862">Zinc</keyword>
<keyword evidence="6" id="KW-0539">Nucleus</keyword>
<evidence type="ECO:0000256" key="2">
    <source>
        <dbReference type="ARBA" id="ARBA00022833"/>
    </source>
</evidence>
<accession>A0AAN6X2X9</accession>
<evidence type="ECO:0000256" key="6">
    <source>
        <dbReference type="ARBA" id="ARBA00023242"/>
    </source>
</evidence>
<dbReference type="Pfam" id="PF11951">
    <property type="entry name" value="Fungal_trans_2"/>
    <property type="match status" value="1"/>
</dbReference>
<dbReference type="GO" id="GO:0000976">
    <property type="term" value="F:transcription cis-regulatory region binding"/>
    <property type="evidence" value="ECO:0007669"/>
    <property type="project" value="TreeGrafter"/>
</dbReference>
<dbReference type="PROSITE" id="PS50048">
    <property type="entry name" value="ZN2_CY6_FUNGAL_2"/>
    <property type="match status" value="1"/>
</dbReference>
<feature type="compositionally biased region" description="Low complexity" evidence="7">
    <location>
        <begin position="704"/>
        <end position="718"/>
    </location>
</feature>
<dbReference type="Pfam" id="PF00172">
    <property type="entry name" value="Zn_clus"/>
    <property type="match status" value="1"/>
</dbReference>
<dbReference type="InterPro" id="IPR036864">
    <property type="entry name" value="Zn2-C6_fun-type_DNA-bd_sf"/>
</dbReference>
<feature type="compositionally biased region" description="Polar residues" evidence="7">
    <location>
        <begin position="719"/>
        <end position="730"/>
    </location>
</feature>
<evidence type="ECO:0000256" key="4">
    <source>
        <dbReference type="ARBA" id="ARBA00023125"/>
    </source>
</evidence>
<dbReference type="PROSITE" id="PS00463">
    <property type="entry name" value="ZN2_CY6_FUNGAL_1"/>
    <property type="match status" value="1"/>
</dbReference>
<evidence type="ECO:0000259" key="8">
    <source>
        <dbReference type="PROSITE" id="PS50048"/>
    </source>
</evidence>
<proteinExistence type="predicted"/>
<dbReference type="AlphaFoldDB" id="A0AAN6X2X9"/>
<dbReference type="PANTHER" id="PTHR37534">
    <property type="entry name" value="TRANSCRIPTIONAL ACTIVATOR PROTEIN UGA3"/>
    <property type="match status" value="1"/>
</dbReference>
<feature type="region of interest" description="Disordered" evidence="7">
    <location>
        <begin position="211"/>
        <end position="268"/>
    </location>
</feature>
<reference evidence="9" key="1">
    <citation type="journal article" date="2023" name="Mol. Phylogenet. Evol.">
        <title>Genome-scale phylogeny and comparative genomics of the fungal order Sordariales.</title>
        <authorList>
            <person name="Hensen N."/>
            <person name="Bonometti L."/>
            <person name="Westerberg I."/>
            <person name="Brannstrom I.O."/>
            <person name="Guillou S."/>
            <person name="Cros-Aarteil S."/>
            <person name="Calhoun S."/>
            <person name="Haridas S."/>
            <person name="Kuo A."/>
            <person name="Mondo S."/>
            <person name="Pangilinan J."/>
            <person name="Riley R."/>
            <person name="LaButti K."/>
            <person name="Andreopoulos B."/>
            <person name="Lipzen A."/>
            <person name="Chen C."/>
            <person name="Yan M."/>
            <person name="Daum C."/>
            <person name="Ng V."/>
            <person name="Clum A."/>
            <person name="Steindorff A."/>
            <person name="Ohm R.A."/>
            <person name="Martin F."/>
            <person name="Silar P."/>
            <person name="Natvig D.O."/>
            <person name="Lalanne C."/>
            <person name="Gautier V."/>
            <person name="Ament-Velasquez S.L."/>
            <person name="Kruys A."/>
            <person name="Hutchinson M.I."/>
            <person name="Powell A.J."/>
            <person name="Barry K."/>
            <person name="Miller A.N."/>
            <person name="Grigoriev I.V."/>
            <person name="Debuchy R."/>
            <person name="Gladieux P."/>
            <person name="Hiltunen Thoren M."/>
            <person name="Johannesson H."/>
        </authorList>
    </citation>
    <scope>NUCLEOTIDE SEQUENCE</scope>
    <source>
        <strain evidence="9">PSN309</strain>
    </source>
</reference>
<evidence type="ECO:0000256" key="3">
    <source>
        <dbReference type="ARBA" id="ARBA00023015"/>
    </source>
</evidence>
<keyword evidence="5" id="KW-0804">Transcription</keyword>
<keyword evidence="3" id="KW-0805">Transcription regulation</keyword>
<dbReference type="InterPro" id="IPR021858">
    <property type="entry name" value="Fun_TF"/>
</dbReference>
<reference evidence="9" key="2">
    <citation type="submission" date="2023-05" db="EMBL/GenBank/DDBJ databases">
        <authorList>
            <consortium name="Lawrence Berkeley National Laboratory"/>
            <person name="Steindorff A."/>
            <person name="Hensen N."/>
            <person name="Bonometti L."/>
            <person name="Westerberg I."/>
            <person name="Brannstrom I.O."/>
            <person name="Guillou S."/>
            <person name="Cros-Aarteil S."/>
            <person name="Calhoun S."/>
            <person name="Haridas S."/>
            <person name="Kuo A."/>
            <person name="Mondo S."/>
            <person name="Pangilinan J."/>
            <person name="Riley R."/>
            <person name="Labutti K."/>
            <person name="Andreopoulos B."/>
            <person name="Lipzen A."/>
            <person name="Chen C."/>
            <person name="Yanf M."/>
            <person name="Daum C."/>
            <person name="Ng V."/>
            <person name="Clum A."/>
            <person name="Ohm R."/>
            <person name="Martin F."/>
            <person name="Silar P."/>
            <person name="Natvig D."/>
            <person name="Lalanne C."/>
            <person name="Gautier V."/>
            <person name="Ament-Velasquez S.L."/>
            <person name="Kruys A."/>
            <person name="Hutchinson M.I."/>
            <person name="Powell A.J."/>
            <person name="Barry K."/>
            <person name="Miller A.N."/>
            <person name="Grigoriev I.V."/>
            <person name="Debuchy R."/>
            <person name="Gladieux P."/>
            <person name="Thoren M.H."/>
            <person name="Johannesson H."/>
        </authorList>
    </citation>
    <scope>NUCLEOTIDE SEQUENCE</scope>
    <source>
        <strain evidence="9">PSN309</strain>
    </source>
</reference>
<dbReference type="InterPro" id="IPR001138">
    <property type="entry name" value="Zn2Cys6_DnaBD"/>
</dbReference>
<gene>
    <name evidence="9" type="ORF">QBC35DRAFT_374644</name>
</gene>
<dbReference type="PANTHER" id="PTHR37534:SF40">
    <property type="entry name" value="ZN(2)-C6 FUNGAL-TYPE DOMAIN-CONTAINING PROTEIN"/>
    <property type="match status" value="1"/>
</dbReference>
<feature type="compositionally biased region" description="Low complexity" evidence="7">
    <location>
        <begin position="675"/>
        <end position="695"/>
    </location>
</feature>
<feature type="non-terminal residue" evidence="9">
    <location>
        <position position="1"/>
    </location>
</feature>
<keyword evidence="4" id="KW-0238">DNA-binding</keyword>
<dbReference type="GO" id="GO:0008270">
    <property type="term" value="F:zinc ion binding"/>
    <property type="evidence" value="ECO:0007669"/>
    <property type="project" value="InterPro"/>
</dbReference>